<organism evidence="1 2">
    <name type="scientific">Dichanthelium oligosanthes</name>
    <dbReference type="NCBI Taxonomy" id="888268"/>
    <lineage>
        <taxon>Eukaryota</taxon>
        <taxon>Viridiplantae</taxon>
        <taxon>Streptophyta</taxon>
        <taxon>Embryophyta</taxon>
        <taxon>Tracheophyta</taxon>
        <taxon>Spermatophyta</taxon>
        <taxon>Magnoliopsida</taxon>
        <taxon>Liliopsida</taxon>
        <taxon>Poales</taxon>
        <taxon>Poaceae</taxon>
        <taxon>PACMAD clade</taxon>
        <taxon>Panicoideae</taxon>
        <taxon>Panicodae</taxon>
        <taxon>Paniceae</taxon>
        <taxon>Dichantheliinae</taxon>
        <taxon>Dichanthelium</taxon>
    </lineage>
</organism>
<comment type="caution">
    <text evidence="1">The sequence shown here is derived from an EMBL/GenBank/DDBJ whole genome shotgun (WGS) entry which is preliminary data.</text>
</comment>
<evidence type="ECO:0000313" key="2">
    <source>
        <dbReference type="Proteomes" id="UP000095767"/>
    </source>
</evidence>
<evidence type="ECO:0000313" key="1">
    <source>
        <dbReference type="EMBL" id="OEL28010.1"/>
    </source>
</evidence>
<reference evidence="1 2" key="1">
    <citation type="submission" date="2016-09" db="EMBL/GenBank/DDBJ databases">
        <title>The draft genome of Dichanthelium oligosanthes: A C3 panicoid grass species.</title>
        <authorList>
            <person name="Studer A.J."/>
            <person name="Schnable J.C."/>
            <person name="Brutnell T.P."/>
        </authorList>
    </citation>
    <scope>NUCLEOTIDE SEQUENCE [LARGE SCALE GENOMIC DNA]</scope>
    <source>
        <strain evidence="2">cv. Kellogg 1175</strain>
        <tissue evidence="1">Leaf</tissue>
    </source>
</reference>
<dbReference type="OrthoDB" id="596829at2759"/>
<feature type="non-terminal residue" evidence="1">
    <location>
        <position position="1"/>
    </location>
</feature>
<dbReference type="Proteomes" id="UP000095767">
    <property type="component" value="Unassembled WGS sequence"/>
</dbReference>
<sequence>LCSMVEVDAGDSAALQDRKLWTRTTAGSGSLPSWSLRCRFNLQSLPRTIRNSLPLASSSGGKILLATSCHEVYACDPESSSAERVFSMEDFVD</sequence>
<protein>
    <submittedName>
        <fullName evidence="1">Uncharacterized protein</fullName>
    </submittedName>
</protein>
<gene>
    <name evidence="1" type="ORF">BAE44_0010970</name>
</gene>
<keyword evidence="2" id="KW-1185">Reference proteome</keyword>
<dbReference type="EMBL" id="LWDX02031066">
    <property type="protein sequence ID" value="OEL28010.1"/>
    <property type="molecule type" value="Genomic_DNA"/>
</dbReference>
<dbReference type="STRING" id="888268.A0A1E5VSB0"/>
<proteinExistence type="predicted"/>
<dbReference type="AlphaFoldDB" id="A0A1E5VSB0"/>
<name>A0A1E5VSB0_9POAL</name>
<accession>A0A1E5VSB0</accession>